<sequence length="59" mass="6459">MATSTPKSQDVQRQPIRYPLWFGGTASSCAAGVTHPLDLMKVELNSAQQFERPDSHSQG</sequence>
<accession>N1QGR8</accession>
<organism evidence="1 2">
    <name type="scientific">Sphaerulina musiva (strain SO2202)</name>
    <name type="common">Poplar stem canker fungus</name>
    <name type="synonym">Septoria musiva</name>
    <dbReference type="NCBI Taxonomy" id="692275"/>
    <lineage>
        <taxon>Eukaryota</taxon>
        <taxon>Fungi</taxon>
        <taxon>Dikarya</taxon>
        <taxon>Ascomycota</taxon>
        <taxon>Pezizomycotina</taxon>
        <taxon>Dothideomycetes</taxon>
        <taxon>Dothideomycetidae</taxon>
        <taxon>Mycosphaerellales</taxon>
        <taxon>Mycosphaerellaceae</taxon>
        <taxon>Sphaerulina</taxon>
    </lineage>
</organism>
<dbReference type="OMA" id="PIRYPLW"/>
<name>N1QGR8_SPHMS</name>
<dbReference type="RefSeq" id="XP_016764496.1">
    <property type="nucleotide sequence ID" value="XM_016900979.1"/>
</dbReference>
<dbReference type="GeneID" id="27898116"/>
<dbReference type="OrthoDB" id="448427at2759"/>
<keyword evidence="2" id="KW-1185">Reference proteome</keyword>
<dbReference type="Proteomes" id="UP000016931">
    <property type="component" value="Unassembled WGS sequence"/>
</dbReference>
<dbReference type="HOGENOM" id="CLU_2962377_0_0_1"/>
<reference evidence="1 2" key="1">
    <citation type="journal article" date="2012" name="PLoS Pathog.">
        <title>Diverse lifestyles and strategies of plant pathogenesis encoded in the genomes of eighteen Dothideomycetes fungi.</title>
        <authorList>
            <person name="Ohm R.A."/>
            <person name="Feau N."/>
            <person name="Henrissat B."/>
            <person name="Schoch C.L."/>
            <person name="Horwitz B.A."/>
            <person name="Barry K.W."/>
            <person name="Condon B.J."/>
            <person name="Copeland A.C."/>
            <person name="Dhillon B."/>
            <person name="Glaser F."/>
            <person name="Hesse C.N."/>
            <person name="Kosti I."/>
            <person name="LaButti K."/>
            <person name="Lindquist E.A."/>
            <person name="Lucas S."/>
            <person name="Salamov A.A."/>
            <person name="Bradshaw R.E."/>
            <person name="Ciuffetti L."/>
            <person name="Hamelin R.C."/>
            <person name="Kema G.H.J."/>
            <person name="Lawrence C."/>
            <person name="Scott J.A."/>
            <person name="Spatafora J.W."/>
            <person name="Turgeon B.G."/>
            <person name="de Wit P.J.G.M."/>
            <person name="Zhong S."/>
            <person name="Goodwin S.B."/>
            <person name="Grigoriev I.V."/>
        </authorList>
    </citation>
    <scope>NUCLEOTIDE SEQUENCE [LARGE SCALE GENOMIC DNA]</scope>
    <source>
        <strain evidence="1 2">SO2202</strain>
    </source>
</reference>
<proteinExistence type="predicted"/>
<gene>
    <name evidence="1" type="ORF">SEPMUDRAFT_112425</name>
</gene>
<evidence type="ECO:0008006" key="3">
    <source>
        <dbReference type="Google" id="ProtNLM"/>
    </source>
</evidence>
<dbReference type="AlphaFoldDB" id="N1QGR8"/>
<dbReference type="PROSITE" id="PS51257">
    <property type="entry name" value="PROKAR_LIPOPROTEIN"/>
    <property type="match status" value="1"/>
</dbReference>
<evidence type="ECO:0000313" key="2">
    <source>
        <dbReference type="Proteomes" id="UP000016931"/>
    </source>
</evidence>
<evidence type="ECO:0000313" key="1">
    <source>
        <dbReference type="EMBL" id="EMF16375.1"/>
    </source>
</evidence>
<dbReference type="EMBL" id="KB456260">
    <property type="protein sequence ID" value="EMF16375.1"/>
    <property type="molecule type" value="Genomic_DNA"/>
</dbReference>
<protein>
    <recommendedName>
        <fullName evidence="3">Mitochondrial carrier</fullName>
    </recommendedName>
</protein>